<dbReference type="SUPFAM" id="SSF55729">
    <property type="entry name" value="Acyl-CoA N-acyltransferases (Nat)"/>
    <property type="match status" value="1"/>
</dbReference>
<dbReference type="InterPro" id="IPR051531">
    <property type="entry name" value="N-acetyltransferase"/>
</dbReference>
<feature type="domain" description="N-acetyltransferase" evidence="1">
    <location>
        <begin position="8"/>
        <end position="164"/>
    </location>
</feature>
<gene>
    <name evidence="2" type="ORF">K340107D12_45010</name>
</gene>
<reference evidence="2 3" key="1">
    <citation type="submission" date="2024-04" db="EMBL/GenBank/DDBJ databases">
        <title>Defined microbial consortia suppress multidrug-resistant proinflammatory Enterobacteriaceae via ecological control.</title>
        <authorList>
            <person name="Furuichi M."/>
            <person name="Kawaguchi T."/>
            <person name="Pust M."/>
            <person name="Yasuma K."/>
            <person name="Plichta D."/>
            <person name="Hasegawa N."/>
            <person name="Ohya T."/>
            <person name="Bhattarai S."/>
            <person name="Sasajima S."/>
            <person name="Aoto Y."/>
            <person name="Tuganbaev T."/>
            <person name="Yaginuma M."/>
            <person name="Ueda M."/>
            <person name="Okahashi N."/>
            <person name="Amafuji K."/>
            <person name="Kiridooshi Y."/>
            <person name="Sugita K."/>
            <person name="Strazar M."/>
            <person name="Skelly A."/>
            <person name="Suda W."/>
            <person name="Hattori M."/>
            <person name="Nakamoto N."/>
            <person name="Caballero S."/>
            <person name="Norman J."/>
            <person name="Olle B."/>
            <person name="Tanoue T."/>
            <person name="Arita M."/>
            <person name="Bucci V."/>
            <person name="Atarashi K."/>
            <person name="Xavier R."/>
            <person name="Honda K."/>
        </authorList>
    </citation>
    <scope>NUCLEOTIDE SEQUENCE [LARGE SCALE GENOMIC DNA]</scope>
    <source>
        <strain evidence="3">k34-0107-D12</strain>
    </source>
</reference>
<keyword evidence="3" id="KW-1185">Reference proteome</keyword>
<dbReference type="Gene3D" id="3.40.630.30">
    <property type="match status" value="1"/>
</dbReference>
<evidence type="ECO:0000313" key="2">
    <source>
        <dbReference type="EMBL" id="GAA6501685.1"/>
    </source>
</evidence>
<dbReference type="PANTHER" id="PTHR43792:SF13">
    <property type="entry name" value="ACETYLTRANSFERASE"/>
    <property type="match status" value="1"/>
</dbReference>
<accession>A0ABQ0BYQ8</accession>
<organism evidence="2 3">
    <name type="scientific">Blautia parvula</name>
    <dbReference type="NCBI Taxonomy" id="2877527"/>
    <lineage>
        <taxon>Bacteria</taxon>
        <taxon>Bacillati</taxon>
        <taxon>Bacillota</taxon>
        <taxon>Clostridia</taxon>
        <taxon>Lachnospirales</taxon>
        <taxon>Lachnospiraceae</taxon>
        <taxon>Blautia</taxon>
    </lineage>
</organism>
<dbReference type="EMBL" id="BAABZQ010000001">
    <property type="protein sequence ID" value="GAA6501685.1"/>
    <property type="molecule type" value="Genomic_DNA"/>
</dbReference>
<dbReference type="InterPro" id="IPR016181">
    <property type="entry name" value="Acyl_CoA_acyltransferase"/>
</dbReference>
<evidence type="ECO:0000259" key="1">
    <source>
        <dbReference type="PROSITE" id="PS51186"/>
    </source>
</evidence>
<evidence type="ECO:0000313" key="3">
    <source>
        <dbReference type="Proteomes" id="UP001600941"/>
    </source>
</evidence>
<dbReference type="PROSITE" id="PS51186">
    <property type="entry name" value="GNAT"/>
    <property type="match status" value="1"/>
</dbReference>
<proteinExistence type="predicted"/>
<name>A0ABQ0BYQ8_9FIRM</name>
<dbReference type="InterPro" id="IPR000182">
    <property type="entry name" value="GNAT_dom"/>
</dbReference>
<dbReference type="Proteomes" id="UP001600941">
    <property type="component" value="Unassembled WGS sequence"/>
</dbReference>
<dbReference type="Pfam" id="PF13302">
    <property type="entry name" value="Acetyltransf_3"/>
    <property type="match status" value="1"/>
</dbReference>
<dbReference type="PANTHER" id="PTHR43792">
    <property type="entry name" value="GNAT FAMILY, PUTATIVE (AFU_ORTHOLOGUE AFUA_3G00765)-RELATED-RELATED"/>
    <property type="match status" value="1"/>
</dbReference>
<protein>
    <submittedName>
        <fullName evidence="2">GNAT family N-acetyltransferase</fullName>
    </submittedName>
</protein>
<sequence length="164" mass="18800">MKLETKRLTILPLTPAQLALWTDRIPQLEKELDCSYQAEPMEGIFKEIVSSQLLACKKDSAHYMWYTFWFQIRKSDRTVVGSASFKDIPDEKGEVEIGYGLGKAFEHNGYMTEAVKALCRWALGQNGVQHVTAKTDPEGSASQNILKTCGFTEYKRDETIWWRL</sequence>
<comment type="caution">
    <text evidence="2">The sequence shown here is derived from an EMBL/GenBank/DDBJ whole genome shotgun (WGS) entry which is preliminary data.</text>
</comment>
<dbReference type="RefSeq" id="WP_227211705.1">
    <property type="nucleotide sequence ID" value="NZ_BAABZQ010000001.1"/>
</dbReference>